<accession>A0A371GX40</accession>
<feature type="non-terminal residue" evidence="1">
    <location>
        <position position="1"/>
    </location>
</feature>
<comment type="caution">
    <text evidence="1">The sequence shown here is derived from an EMBL/GenBank/DDBJ whole genome shotgun (WGS) entry which is preliminary data.</text>
</comment>
<reference evidence="1" key="1">
    <citation type="submission" date="2018-05" db="EMBL/GenBank/DDBJ databases">
        <title>Draft genome of Mucuna pruriens seed.</title>
        <authorList>
            <person name="Nnadi N.E."/>
            <person name="Vos R."/>
            <person name="Hasami M.H."/>
            <person name="Devisetty U.K."/>
            <person name="Aguiy J.C."/>
        </authorList>
    </citation>
    <scope>NUCLEOTIDE SEQUENCE [LARGE SCALE GENOMIC DNA]</scope>
    <source>
        <strain evidence="1">JCA_2017</strain>
    </source>
</reference>
<dbReference type="Proteomes" id="UP000257109">
    <property type="component" value="Unassembled WGS sequence"/>
</dbReference>
<dbReference type="STRING" id="157652.A0A371GX40"/>
<sequence length="335" mass="37562">MAITVKMSAEARASVIENWDKVAAFMAMPEMDALSNCNWSATIQVHQKLHLGYGLSQCALPLVTKQEPCASVEKAQNIQIDHYQTYIQTPSIDFNWQIFSLIINTLYIPCICFSPSSEPGGSNVVDWTKLDQDVFTTQQMVLIKNECECNYDDLVGQFCEVSVQSTCINQCSGHGLCGGICQEILLFINPKKLVQDVRIILHFVSVSGMDYGVDCSTPSVISSVREWPNWFRPAQIDIPDNQHFVKKGAILRLYDHNNETIWTDELYGAQIALYESILASPPHRTLSSNEADFFFVAVLDACLITRANDAPHLSTQVKKCIMEYACMSFSLYLKG</sequence>
<dbReference type="EMBL" id="QJKJ01004215">
    <property type="protein sequence ID" value="RDX95059.1"/>
    <property type="molecule type" value="Genomic_DNA"/>
</dbReference>
<evidence type="ECO:0000313" key="1">
    <source>
        <dbReference type="EMBL" id="RDX95059.1"/>
    </source>
</evidence>
<gene>
    <name evidence="1" type="ORF">CR513_22467</name>
</gene>
<evidence type="ECO:0000313" key="2">
    <source>
        <dbReference type="Proteomes" id="UP000257109"/>
    </source>
</evidence>
<dbReference type="OrthoDB" id="1924787at2759"/>
<keyword evidence="2" id="KW-1185">Reference proteome</keyword>
<dbReference type="AlphaFoldDB" id="A0A371GX40"/>
<protein>
    <submittedName>
        <fullName evidence="1">Uncharacterized protein</fullName>
    </submittedName>
</protein>
<organism evidence="1 2">
    <name type="scientific">Mucuna pruriens</name>
    <name type="common">Velvet bean</name>
    <name type="synonym">Dolichos pruriens</name>
    <dbReference type="NCBI Taxonomy" id="157652"/>
    <lineage>
        <taxon>Eukaryota</taxon>
        <taxon>Viridiplantae</taxon>
        <taxon>Streptophyta</taxon>
        <taxon>Embryophyta</taxon>
        <taxon>Tracheophyta</taxon>
        <taxon>Spermatophyta</taxon>
        <taxon>Magnoliopsida</taxon>
        <taxon>eudicotyledons</taxon>
        <taxon>Gunneridae</taxon>
        <taxon>Pentapetalae</taxon>
        <taxon>rosids</taxon>
        <taxon>fabids</taxon>
        <taxon>Fabales</taxon>
        <taxon>Fabaceae</taxon>
        <taxon>Papilionoideae</taxon>
        <taxon>50 kb inversion clade</taxon>
        <taxon>NPAAA clade</taxon>
        <taxon>indigoferoid/millettioid clade</taxon>
        <taxon>Phaseoleae</taxon>
        <taxon>Mucuna</taxon>
    </lineage>
</organism>
<proteinExistence type="predicted"/>
<name>A0A371GX40_MUCPR</name>